<dbReference type="GO" id="GO:0003677">
    <property type="term" value="F:DNA binding"/>
    <property type="evidence" value="ECO:0007669"/>
    <property type="project" value="InterPro"/>
</dbReference>
<dbReference type="PANTHER" id="PTHR23272:SF184">
    <property type="entry name" value="OS03G0311250 PROTEIN"/>
    <property type="match status" value="1"/>
</dbReference>
<protein>
    <recommendedName>
        <fullName evidence="1">hAT-like transposase RNase-H fold domain-containing protein</fullName>
    </recommendedName>
</protein>
<dbReference type="Pfam" id="PF14372">
    <property type="entry name" value="hAT-like_RNase-H"/>
    <property type="match status" value="1"/>
</dbReference>
<organism evidence="2 3">
    <name type="scientific">Lactuca sativa</name>
    <name type="common">Garden lettuce</name>
    <dbReference type="NCBI Taxonomy" id="4236"/>
    <lineage>
        <taxon>Eukaryota</taxon>
        <taxon>Viridiplantae</taxon>
        <taxon>Streptophyta</taxon>
        <taxon>Embryophyta</taxon>
        <taxon>Tracheophyta</taxon>
        <taxon>Spermatophyta</taxon>
        <taxon>Magnoliopsida</taxon>
        <taxon>eudicotyledons</taxon>
        <taxon>Gunneridae</taxon>
        <taxon>Pentapetalae</taxon>
        <taxon>asterids</taxon>
        <taxon>campanulids</taxon>
        <taxon>Asterales</taxon>
        <taxon>Asteraceae</taxon>
        <taxon>Cichorioideae</taxon>
        <taxon>Cichorieae</taxon>
        <taxon>Lactucinae</taxon>
        <taxon>Lactuca</taxon>
    </lineage>
</organism>
<evidence type="ECO:0000313" key="3">
    <source>
        <dbReference type="Proteomes" id="UP000235145"/>
    </source>
</evidence>
<dbReference type="InterPro" id="IPR025525">
    <property type="entry name" value="hAT-like_transposase_RNase-H"/>
</dbReference>
<proteinExistence type="predicted"/>
<dbReference type="Proteomes" id="UP000235145">
    <property type="component" value="Unassembled WGS sequence"/>
</dbReference>
<reference evidence="2 3" key="1">
    <citation type="journal article" date="2017" name="Nat. Commun.">
        <title>Genome assembly with in vitro proximity ligation data and whole-genome triplication in lettuce.</title>
        <authorList>
            <person name="Reyes-Chin-Wo S."/>
            <person name="Wang Z."/>
            <person name="Yang X."/>
            <person name="Kozik A."/>
            <person name="Arikit S."/>
            <person name="Song C."/>
            <person name="Xia L."/>
            <person name="Froenicke L."/>
            <person name="Lavelle D.O."/>
            <person name="Truco M.J."/>
            <person name="Xia R."/>
            <person name="Zhu S."/>
            <person name="Xu C."/>
            <person name="Xu H."/>
            <person name="Xu X."/>
            <person name="Cox K."/>
            <person name="Korf I."/>
            <person name="Meyers B.C."/>
            <person name="Michelmore R.W."/>
        </authorList>
    </citation>
    <scope>NUCLEOTIDE SEQUENCE [LARGE SCALE GENOMIC DNA]</scope>
    <source>
        <strain evidence="3">cv. Salinas</strain>
        <tissue evidence="2">Seedlings</tissue>
    </source>
</reference>
<gene>
    <name evidence="2" type="ORF">LSAT_V11C800442180</name>
</gene>
<sequence length="186" mass="21271">MQATITKMTLSQVEQKKNMAISIKAKYGKYLDNVDNVSYLLYVAVVLDPHNKLGYVTYCIELIYGKGSEKSKKILGLVTKTLEDMFNHYKGKVEKANVQNTHDNLVSENLSSFGEMDIDLELEFDKFDHEGQDIKSEVEIYLADGREKGTTSLIFWDGGYKNRNFGFRFRFGVKTAPNRTMLTPNK</sequence>
<accession>A0A9R1UN95</accession>
<dbReference type="PANTHER" id="PTHR23272">
    <property type="entry name" value="BED FINGER-RELATED"/>
    <property type="match status" value="1"/>
</dbReference>
<feature type="domain" description="hAT-like transposase RNase-H fold" evidence="1">
    <location>
        <begin position="2"/>
        <end position="89"/>
    </location>
</feature>
<dbReference type="AlphaFoldDB" id="A0A9R1UN95"/>
<dbReference type="InterPro" id="IPR012337">
    <property type="entry name" value="RNaseH-like_sf"/>
</dbReference>
<keyword evidence="3" id="KW-1185">Reference proteome</keyword>
<dbReference type="SUPFAM" id="SSF53098">
    <property type="entry name" value="Ribonuclease H-like"/>
    <property type="match status" value="1"/>
</dbReference>
<evidence type="ECO:0000259" key="1">
    <source>
        <dbReference type="Pfam" id="PF14372"/>
    </source>
</evidence>
<dbReference type="EMBL" id="NBSK02000008">
    <property type="protein sequence ID" value="KAJ0190486.1"/>
    <property type="molecule type" value="Genomic_DNA"/>
</dbReference>
<comment type="caution">
    <text evidence="2">The sequence shown here is derived from an EMBL/GenBank/DDBJ whole genome shotgun (WGS) entry which is preliminary data.</text>
</comment>
<evidence type="ECO:0000313" key="2">
    <source>
        <dbReference type="EMBL" id="KAJ0190486.1"/>
    </source>
</evidence>
<name>A0A9R1UN95_LACSA</name>